<evidence type="ECO:0000313" key="3">
    <source>
        <dbReference type="EMBL" id="MCC9019912.1"/>
    </source>
</evidence>
<name>A0ABS8M522_9FLAO</name>
<keyword evidence="1" id="KW-0732">Signal</keyword>
<gene>
    <name evidence="3" type="ORF">LNQ34_19265</name>
</gene>
<evidence type="ECO:0000313" key="4">
    <source>
        <dbReference type="Proteomes" id="UP001430700"/>
    </source>
</evidence>
<keyword evidence="2" id="KW-0106">Calcium</keyword>
<dbReference type="InterPro" id="IPR028974">
    <property type="entry name" value="TSP_type-3_rpt"/>
</dbReference>
<sequence length="164" mass="17579">MDGDGVGDVCDNCIAIANGLAEKDVPGVGNQTDTDKDGVGDACDNCVKTPNFDQINSDEDSFGDVCDNCRTKTNPLQEDVNKNGIGDAREGLDQGEGDGSVVTSPLTSYRFVGDKTYEFSNHLGNVLSVITDRPLFAQNGQNYSFNPDVLSFSDYYPFGMLVPN</sequence>
<dbReference type="PANTHER" id="PTHR10199">
    <property type="entry name" value="THROMBOSPONDIN"/>
    <property type="match status" value="1"/>
</dbReference>
<dbReference type="Gene3D" id="4.10.1080.10">
    <property type="entry name" value="TSP type-3 repeat"/>
    <property type="match status" value="1"/>
</dbReference>
<dbReference type="EMBL" id="JAJJMN010000002">
    <property type="protein sequence ID" value="MCC9019912.1"/>
    <property type="molecule type" value="Genomic_DNA"/>
</dbReference>
<dbReference type="SUPFAM" id="SSF103647">
    <property type="entry name" value="TSP type-3 repeat"/>
    <property type="match status" value="1"/>
</dbReference>
<proteinExistence type="predicted"/>
<keyword evidence="4" id="KW-1185">Reference proteome</keyword>
<reference evidence="3" key="1">
    <citation type="submission" date="2021-11" db="EMBL/GenBank/DDBJ databases">
        <title>Description of novel Flavobacterium species.</title>
        <authorList>
            <person name="Saticioglu I.B."/>
            <person name="Ay H."/>
            <person name="Altun S."/>
            <person name="Duman M."/>
        </authorList>
    </citation>
    <scope>NUCLEOTIDE SEQUENCE</scope>
    <source>
        <strain evidence="3">F-126</strain>
    </source>
</reference>
<evidence type="ECO:0000256" key="2">
    <source>
        <dbReference type="ARBA" id="ARBA00022837"/>
    </source>
</evidence>
<comment type="caution">
    <text evidence="3">The sequence shown here is derived from an EMBL/GenBank/DDBJ whole genome shotgun (WGS) entry which is preliminary data.</text>
</comment>
<dbReference type="Proteomes" id="UP001430700">
    <property type="component" value="Unassembled WGS sequence"/>
</dbReference>
<dbReference type="Pfam" id="PF02412">
    <property type="entry name" value="TSP_3"/>
    <property type="match status" value="2"/>
</dbReference>
<organism evidence="3 4">
    <name type="scientific">Flavobacterium lipolyticum</name>
    <dbReference type="NCBI Taxonomy" id="2893754"/>
    <lineage>
        <taxon>Bacteria</taxon>
        <taxon>Pseudomonadati</taxon>
        <taxon>Bacteroidota</taxon>
        <taxon>Flavobacteriia</taxon>
        <taxon>Flavobacteriales</taxon>
        <taxon>Flavobacteriaceae</taxon>
        <taxon>Flavobacterium</taxon>
    </lineage>
</organism>
<dbReference type="PANTHER" id="PTHR10199:SF110">
    <property type="entry name" value="TSP C-TERMINAL DOMAIN-CONTAINING PROTEIN"/>
    <property type="match status" value="1"/>
</dbReference>
<protein>
    <submittedName>
        <fullName evidence="3">Thrombospondin type 3 repeat-containing protein</fullName>
    </submittedName>
</protein>
<accession>A0ABS8M522</accession>
<dbReference type="InterPro" id="IPR003367">
    <property type="entry name" value="Thrombospondin_3-like_rpt"/>
</dbReference>
<evidence type="ECO:0000256" key="1">
    <source>
        <dbReference type="ARBA" id="ARBA00022729"/>
    </source>
</evidence>